<sequence>MCFALSPFGSNPSLRGIINAILDMSKSRLPSQKSRPLESVSAPLDDDSDEEFNTAVLVAEAEAAYQPKKRGARGRPRNGDGEGKTNRKDVLDAMRGDPLPLLLGLAEQGSAGQSKLTDSWTHVSKREDIVTAKKETPASSLKEEDTATESEEDDLPLPSGNVLGKRASKSAPPSPQKKPRYYVLPGEKSKLNCSPPKKSKTLSVPDPSSDTETESESDNEELPPPPSSAEITTPSSSAKPAIASKPSPPEFEKPPFPPPAHQQYLGPLLLKSPVQGHDVQVPASINRHLRDYQRDGVRFFHQRWVEVRGGLIGDDMGLGKTIQTIAFLSAVFQKTGTASDATRRRDRVRALQDEGLARSDLPSANKKWPTCLVVCPKTVVGNWVKELDTWGYFEYAIYGGDKSEKEDCLKDFVMGRLDLVITAFDTARSHIDHLSDLPWSIVIVDEVHRCKNPASGTTIALNKFRCRVRFGLTGTAIQNGYKELWTLLDWCSPGHVGTQSQWKNAISVPLAEGQAHKATQAQVSKSRLLADRLVNKLLPYFFLRRTKALIADQMPRKFDQVVFCPLAKTQLEVYKRFLNSADVQLMVRKDEPCDCGSEEKRGQCCYTHNDQGVPWKDLVLKYMNLFVEISNHVILIFPGFKGETDEQRARRREYVKIAFPGQVVRQADMMYGEELCGKWQVLSQLLDTWKTEGNNKVLIFSKSVKILEMLEGQLQRKNFNFCYMDGKTKQEDRMHSLDKFNNDPSVFVFLISTLVGGTGLNMTSANKVVIFDPNWNPAHDLQAMDRAYRFGQKRDVNVYRLLGAGALEELIYARQIYKQQQMQIGYEASVQTRYFEGVQGSKSHQGELFGLKNIFKLHETALATKMIIEKANLAEINWALANMDTNPDGTIKEYTGSAERNLADFMLDDSTPTSQTDNISDILNNAGVAYTHDHQNVLLASHLEKRITSAAIAGSKREDGEAVVTLANEGVPEQKPSLIWPPRRKTTNPADNMSRLEARVEALIELGLIQDRDSLATFGREFAHMPEAEQRRILTKADYISARRHMRESSPFEY</sequence>
<dbReference type="InterPro" id="IPR002464">
    <property type="entry name" value="DNA/RNA_helicase_DEAH_CS"/>
</dbReference>
<comment type="subcellular location">
    <subcellularLocation>
        <location evidence="1">Nucleus</location>
    </subcellularLocation>
</comment>
<dbReference type="InterPro" id="IPR027417">
    <property type="entry name" value="P-loop_NTPase"/>
</dbReference>
<feature type="compositionally biased region" description="Polar residues" evidence="6">
    <location>
        <begin position="110"/>
        <end position="122"/>
    </location>
</feature>
<feature type="domain" description="Helicase C-terminal" evidence="8">
    <location>
        <begin position="681"/>
        <end position="836"/>
    </location>
</feature>
<dbReference type="InterPro" id="IPR014001">
    <property type="entry name" value="Helicase_ATP-bd"/>
</dbReference>
<evidence type="ECO:0000256" key="2">
    <source>
        <dbReference type="ARBA" id="ARBA00022741"/>
    </source>
</evidence>
<keyword evidence="5" id="KW-0539">Nucleus</keyword>
<feature type="region of interest" description="Disordered" evidence="6">
    <location>
        <begin position="28"/>
        <end position="264"/>
    </location>
</feature>
<dbReference type="CDD" id="cd18793">
    <property type="entry name" value="SF2_C_SNF"/>
    <property type="match status" value="1"/>
</dbReference>
<dbReference type="PROSITE" id="PS51192">
    <property type="entry name" value="HELICASE_ATP_BIND_1"/>
    <property type="match status" value="1"/>
</dbReference>
<dbReference type="FunFam" id="3.40.50.10810:FF:000019">
    <property type="entry name" value="DNA excision repair protein ERCC-6-like 2 isoform X1"/>
    <property type="match status" value="1"/>
</dbReference>
<dbReference type="Gene3D" id="3.40.50.10810">
    <property type="entry name" value="Tandem AAA-ATPase domain"/>
    <property type="match status" value="1"/>
</dbReference>
<dbReference type="Pfam" id="PF00271">
    <property type="entry name" value="Helicase_C"/>
    <property type="match status" value="1"/>
</dbReference>
<evidence type="ECO:0008006" key="11">
    <source>
        <dbReference type="Google" id="ProtNLM"/>
    </source>
</evidence>
<dbReference type="InterPro" id="IPR001650">
    <property type="entry name" value="Helicase_C-like"/>
</dbReference>
<dbReference type="SMART" id="SM00490">
    <property type="entry name" value="HELICc"/>
    <property type="match status" value="1"/>
</dbReference>
<dbReference type="InterPro" id="IPR038718">
    <property type="entry name" value="SNF2-like_sf"/>
</dbReference>
<feature type="domain" description="Helicase ATP-binding" evidence="7">
    <location>
        <begin position="301"/>
        <end position="494"/>
    </location>
</feature>
<dbReference type="GO" id="GO:0005524">
    <property type="term" value="F:ATP binding"/>
    <property type="evidence" value="ECO:0007669"/>
    <property type="project" value="InterPro"/>
</dbReference>
<evidence type="ECO:0000313" key="9">
    <source>
        <dbReference type="EMBL" id="CAE6523530.1"/>
    </source>
</evidence>
<dbReference type="SUPFAM" id="SSF52540">
    <property type="entry name" value="P-loop containing nucleoside triphosphate hydrolases"/>
    <property type="match status" value="2"/>
</dbReference>
<dbReference type="InterPro" id="IPR029256">
    <property type="entry name" value="Heliccase-ass-bd"/>
</dbReference>
<dbReference type="EMBL" id="CAJMWT010007194">
    <property type="protein sequence ID" value="CAE6523530.1"/>
    <property type="molecule type" value="Genomic_DNA"/>
</dbReference>
<dbReference type="Pfam" id="PF00176">
    <property type="entry name" value="SNF2-rel_dom"/>
    <property type="match status" value="1"/>
</dbReference>
<dbReference type="PROSITE" id="PS00690">
    <property type="entry name" value="DEAH_ATP_HELICASE"/>
    <property type="match status" value="1"/>
</dbReference>
<evidence type="ECO:0000259" key="7">
    <source>
        <dbReference type="PROSITE" id="PS51192"/>
    </source>
</evidence>
<feature type="compositionally biased region" description="Pro residues" evidence="6">
    <location>
        <begin position="246"/>
        <end position="260"/>
    </location>
</feature>
<dbReference type="Gene3D" id="3.40.50.300">
    <property type="entry name" value="P-loop containing nucleotide triphosphate hydrolases"/>
    <property type="match status" value="1"/>
</dbReference>
<gene>
    <name evidence="9" type="ORF">RDB_LOCUS168716</name>
</gene>
<dbReference type="PANTHER" id="PTHR45629:SF7">
    <property type="entry name" value="DNA EXCISION REPAIR PROTEIN ERCC-6-RELATED"/>
    <property type="match status" value="1"/>
</dbReference>
<dbReference type="PANTHER" id="PTHR45629">
    <property type="entry name" value="SNF2/RAD54 FAMILY MEMBER"/>
    <property type="match status" value="1"/>
</dbReference>
<dbReference type="GO" id="GO:0016787">
    <property type="term" value="F:hydrolase activity"/>
    <property type="evidence" value="ECO:0007669"/>
    <property type="project" value="UniProtKB-KW"/>
</dbReference>
<dbReference type="GO" id="GO:0005634">
    <property type="term" value="C:nucleus"/>
    <property type="evidence" value="ECO:0007669"/>
    <property type="project" value="UniProtKB-SubCell"/>
</dbReference>
<dbReference type="PROSITE" id="PS51194">
    <property type="entry name" value="HELICASE_CTER"/>
    <property type="match status" value="1"/>
</dbReference>
<evidence type="ECO:0000256" key="1">
    <source>
        <dbReference type="ARBA" id="ARBA00004123"/>
    </source>
</evidence>
<dbReference type="InterPro" id="IPR000330">
    <property type="entry name" value="SNF2_N"/>
</dbReference>
<keyword evidence="3" id="KW-0378">Hydrolase</keyword>
<dbReference type="InterPro" id="IPR049730">
    <property type="entry name" value="SNF2/RAD54-like_C"/>
</dbReference>
<evidence type="ECO:0000256" key="5">
    <source>
        <dbReference type="ARBA" id="ARBA00023242"/>
    </source>
</evidence>
<feature type="compositionally biased region" description="Basic and acidic residues" evidence="6">
    <location>
        <begin position="124"/>
        <end position="145"/>
    </location>
</feature>
<evidence type="ECO:0000259" key="8">
    <source>
        <dbReference type="PROSITE" id="PS51194"/>
    </source>
</evidence>
<dbReference type="InterPro" id="IPR050496">
    <property type="entry name" value="SNF2_RAD54_helicase_repair"/>
</dbReference>
<dbReference type="Pfam" id="PF14773">
    <property type="entry name" value="VIGSSK"/>
    <property type="match status" value="1"/>
</dbReference>
<feature type="compositionally biased region" description="Acidic residues" evidence="6">
    <location>
        <begin position="146"/>
        <end position="155"/>
    </location>
</feature>
<feature type="compositionally biased region" description="Acidic residues" evidence="6">
    <location>
        <begin position="209"/>
        <end position="221"/>
    </location>
</feature>
<evidence type="ECO:0000256" key="4">
    <source>
        <dbReference type="ARBA" id="ARBA00022840"/>
    </source>
</evidence>
<evidence type="ECO:0000313" key="10">
    <source>
        <dbReference type="Proteomes" id="UP000663843"/>
    </source>
</evidence>
<reference evidence="9" key="1">
    <citation type="submission" date="2021-01" db="EMBL/GenBank/DDBJ databases">
        <authorList>
            <person name="Kaushik A."/>
        </authorList>
    </citation>
    <scope>NUCLEOTIDE SEQUENCE</scope>
    <source>
        <strain evidence="9">AG2-2IIIB</strain>
    </source>
</reference>
<accession>A0A8H3HK56</accession>
<feature type="compositionally biased region" description="Low complexity" evidence="6">
    <location>
        <begin position="234"/>
        <end position="245"/>
    </location>
</feature>
<keyword evidence="2" id="KW-0547">Nucleotide-binding</keyword>
<feature type="compositionally biased region" description="Basic residues" evidence="6">
    <location>
        <begin position="67"/>
        <end position="76"/>
    </location>
</feature>
<organism evidence="9 10">
    <name type="scientific">Rhizoctonia solani</name>
    <dbReference type="NCBI Taxonomy" id="456999"/>
    <lineage>
        <taxon>Eukaryota</taxon>
        <taxon>Fungi</taxon>
        <taxon>Dikarya</taxon>
        <taxon>Basidiomycota</taxon>
        <taxon>Agaricomycotina</taxon>
        <taxon>Agaricomycetes</taxon>
        <taxon>Cantharellales</taxon>
        <taxon>Ceratobasidiaceae</taxon>
        <taxon>Rhizoctonia</taxon>
    </lineage>
</organism>
<feature type="compositionally biased region" description="Basic and acidic residues" evidence="6">
    <location>
        <begin position="77"/>
        <end position="95"/>
    </location>
</feature>
<keyword evidence="4" id="KW-0067">ATP-binding</keyword>
<dbReference type="Proteomes" id="UP000663843">
    <property type="component" value="Unassembled WGS sequence"/>
</dbReference>
<comment type="caution">
    <text evidence="9">The sequence shown here is derived from an EMBL/GenBank/DDBJ whole genome shotgun (WGS) entry which is preliminary data.</text>
</comment>
<dbReference type="AlphaFoldDB" id="A0A8H3HK56"/>
<evidence type="ECO:0000256" key="6">
    <source>
        <dbReference type="SAM" id="MobiDB-lite"/>
    </source>
</evidence>
<protein>
    <recommendedName>
        <fullName evidence="11">DNA excision repair protein ERCC-6-like 2</fullName>
    </recommendedName>
</protein>
<evidence type="ECO:0000256" key="3">
    <source>
        <dbReference type="ARBA" id="ARBA00022801"/>
    </source>
</evidence>
<name>A0A8H3HK56_9AGAM</name>
<proteinExistence type="predicted"/>
<dbReference type="SMART" id="SM00487">
    <property type="entry name" value="DEXDc"/>
    <property type="match status" value="1"/>
</dbReference>